<dbReference type="HAMAP" id="MF_01966">
    <property type="entry name" value="NADHX_epimerase"/>
    <property type="match status" value="1"/>
</dbReference>
<evidence type="ECO:0000256" key="17">
    <source>
        <dbReference type="HAMAP-Rule" id="MF_01965"/>
    </source>
</evidence>
<evidence type="ECO:0000256" key="19">
    <source>
        <dbReference type="PIRNR" id="PIRNR017184"/>
    </source>
</evidence>
<evidence type="ECO:0000256" key="14">
    <source>
        <dbReference type="ARBA" id="ARBA00025153"/>
    </source>
</evidence>
<evidence type="ECO:0000256" key="4">
    <source>
        <dbReference type="ARBA" id="ARBA00009524"/>
    </source>
</evidence>
<comment type="catalytic activity">
    <reaction evidence="2 18 19">
        <text>(6R)-NADPHX = (6S)-NADPHX</text>
        <dbReference type="Rhea" id="RHEA:32227"/>
        <dbReference type="ChEBI" id="CHEBI:64076"/>
        <dbReference type="ChEBI" id="CHEBI:64077"/>
        <dbReference type="EC" id="5.1.99.6"/>
    </reaction>
</comment>
<keyword evidence="9 18" id="KW-0630">Potassium</keyword>
<sequence length="532" mass="55350">MQPEFQALEGTTQHFSLPVQLYTAQATRLIDQHVIQSLDIPGVVLMKRAGRACFQAILSRWPNVDRITIFCGSGNNGGDGYVIAALAKRRGVEVQLLAMSAPDDLKGDALRACQFAQAEGVSVEQVNEATTVGADMISGEVIVDALLGTGASGKLRDRYAQCVQAINKARALGAKVVAVDLPSGVNADTGAVSDVAVEADLTVTFIGLKLGMFTGRGPALCGEVVFDHLDIPPEAYHVADTTAERLRLPTLLGQLPPRMNDAHKGDFGHVLVVGGDRGYGGAALLAAQASARCGSGLTSLATRSEHVGAAITAHPEVMALGVQSGQELADLLSRPTVLAVGPGLGKSAWSQQLLQAVLKCPLPKVLDADALNLLAETDLLGDADNADFSNVVMTPHPGEAARLLGMSTKDIQADRLSAARQLRRKFGCTVVLKGAGTVVATTDEQLFICTLGNPGMASGGMGDVLTGVIASLLAQGVEQNTAACMATAIHAAAGDLAAEEDGQRGLLARDLIPFIRSLLNGVEYHDSGILVY</sequence>
<feature type="binding site" evidence="17">
    <location>
        <position position="463"/>
    </location>
    <ligand>
        <name>(6S)-NADPHX</name>
        <dbReference type="ChEBI" id="CHEBI:64076"/>
    </ligand>
</feature>
<organism evidence="22 23">
    <name type="scientific">Marinibactrum halimedae</name>
    <dbReference type="NCBI Taxonomy" id="1444977"/>
    <lineage>
        <taxon>Bacteria</taxon>
        <taxon>Pseudomonadati</taxon>
        <taxon>Pseudomonadota</taxon>
        <taxon>Gammaproteobacteria</taxon>
        <taxon>Cellvibrionales</taxon>
        <taxon>Cellvibrionaceae</taxon>
        <taxon>Marinibactrum</taxon>
    </lineage>
</organism>
<evidence type="ECO:0000256" key="7">
    <source>
        <dbReference type="ARBA" id="ARBA00022840"/>
    </source>
</evidence>
<comment type="function">
    <text evidence="14 19">Bifunctional enzyme that catalyzes the epimerization of the S- and R-forms of NAD(P)HX and the dehydration of the S-form of NAD(P)HX at the expense of ADP, which is converted to AMP. This allows the repair of both epimers of NAD(P)HX, a damaged form of NAD(P)H that is a result of enzymatic or heat-dependent hydration.</text>
</comment>
<dbReference type="InterPro" id="IPR017953">
    <property type="entry name" value="Carbohydrate_kinase_pred_CS"/>
</dbReference>
<proteinExistence type="inferred from homology"/>
<dbReference type="CDD" id="cd01171">
    <property type="entry name" value="YXKO-related"/>
    <property type="match status" value="1"/>
</dbReference>
<feature type="domain" description="YjeF C-terminal" evidence="20">
    <location>
        <begin position="247"/>
        <end position="522"/>
    </location>
</feature>
<dbReference type="Gene3D" id="3.40.1190.20">
    <property type="match status" value="1"/>
</dbReference>
<keyword evidence="10 17" id="KW-0520">NAD</keyword>
<comment type="similarity">
    <text evidence="4 19">In the C-terminal section; belongs to the NnrD/CARKD family.</text>
</comment>
<evidence type="ECO:0000256" key="3">
    <source>
        <dbReference type="ARBA" id="ARBA00006001"/>
    </source>
</evidence>
<dbReference type="PROSITE" id="PS51385">
    <property type="entry name" value="YJEF_N"/>
    <property type="match status" value="1"/>
</dbReference>
<dbReference type="SUPFAM" id="SSF64153">
    <property type="entry name" value="YjeF N-terminal domain-like"/>
    <property type="match status" value="1"/>
</dbReference>
<evidence type="ECO:0000256" key="9">
    <source>
        <dbReference type="ARBA" id="ARBA00022958"/>
    </source>
</evidence>
<reference evidence="22 23" key="1">
    <citation type="journal article" date="2014" name="Int. J. Syst. Evol. Microbiol.">
        <title>Complete genome sequence of Corynebacterium casei LMG S-19264T (=DSM 44701T), isolated from a smear-ripened cheese.</title>
        <authorList>
            <consortium name="US DOE Joint Genome Institute (JGI-PGF)"/>
            <person name="Walter F."/>
            <person name="Albersmeier A."/>
            <person name="Kalinowski J."/>
            <person name="Ruckert C."/>
        </authorList>
    </citation>
    <scope>NUCLEOTIDE SEQUENCE [LARGE SCALE GENOMIC DNA]</scope>
    <source>
        <strain evidence="22 23">NBRC 110095</strain>
    </source>
</reference>
<dbReference type="RefSeq" id="WP_232594316.1">
    <property type="nucleotide sequence ID" value="NZ_BSPD01000007.1"/>
</dbReference>
<feature type="binding site" evidence="18">
    <location>
        <position position="159"/>
    </location>
    <ligand>
        <name>(6S)-NADPHX</name>
        <dbReference type="ChEBI" id="CHEBI:64076"/>
    </ligand>
</feature>
<keyword evidence="7 17" id="KW-0067">ATP-binding</keyword>
<dbReference type="GO" id="GO:0005524">
    <property type="term" value="F:ATP binding"/>
    <property type="evidence" value="ECO:0007669"/>
    <property type="project" value="UniProtKB-UniRule"/>
</dbReference>
<dbReference type="AlphaFoldDB" id="A0AA37WM67"/>
<dbReference type="NCBIfam" id="TIGR00197">
    <property type="entry name" value="yjeF_nterm"/>
    <property type="match status" value="1"/>
</dbReference>
<feature type="binding site" evidence="17">
    <location>
        <position position="462"/>
    </location>
    <ligand>
        <name>AMP</name>
        <dbReference type="ChEBI" id="CHEBI:456215"/>
    </ligand>
</feature>
<dbReference type="PROSITE" id="PS01050">
    <property type="entry name" value="YJEF_C_2"/>
    <property type="match status" value="1"/>
</dbReference>
<dbReference type="EC" id="4.2.1.136" evidence="19"/>
<protein>
    <recommendedName>
        <fullName evidence="19">Bifunctional NAD(P)H-hydrate repair enzyme</fullName>
    </recommendedName>
    <alternativeName>
        <fullName evidence="19">Nicotinamide nucleotide repair protein</fullName>
    </alternativeName>
    <domain>
        <recommendedName>
            <fullName evidence="19">ADP-dependent (S)-NAD(P)H-hydrate dehydratase</fullName>
            <ecNumber evidence="19">4.2.1.136</ecNumber>
        </recommendedName>
        <alternativeName>
            <fullName evidence="19">ADP-dependent NAD(P)HX dehydratase</fullName>
        </alternativeName>
    </domain>
    <domain>
        <recommendedName>
            <fullName evidence="19">NAD(P)H-hydrate epimerase</fullName>
            <ecNumber evidence="19">5.1.99.6</ecNumber>
        </recommendedName>
    </domain>
</protein>
<accession>A0AA37WM67</accession>
<comment type="cofactor">
    <cofactor evidence="18 19">
        <name>K(+)</name>
        <dbReference type="ChEBI" id="CHEBI:29103"/>
    </cofactor>
    <text evidence="18 19">Binds 1 potassium ion per subunit.</text>
</comment>
<evidence type="ECO:0000256" key="13">
    <source>
        <dbReference type="ARBA" id="ARBA00023268"/>
    </source>
</evidence>
<dbReference type="InterPro" id="IPR029056">
    <property type="entry name" value="Ribokinase-like"/>
</dbReference>
<feature type="binding site" evidence="18">
    <location>
        <begin position="148"/>
        <end position="154"/>
    </location>
    <ligand>
        <name>(6S)-NADPHX</name>
        <dbReference type="ChEBI" id="CHEBI:64076"/>
    </ligand>
</feature>
<dbReference type="Pfam" id="PF03853">
    <property type="entry name" value="YjeF_N"/>
    <property type="match status" value="1"/>
</dbReference>
<evidence type="ECO:0000256" key="10">
    <source>
        <dbReference type="ARBA" id="ARBA00023027"/>
    </source>
</evidence>
<comment type="catalytic activity">
    <reaction evidence="15 17 19">
        <text>(6S)-NADHX + ADP = AMP + phosphate + NADH + H(+)</text>
        <dbReference type="Rhea" id="RHEA:32223"/>
        <dbReference type="ChEBI" id="CHEBI:15378"/>
        <dbReference type="ChEBI" id="CHEBI:43474"/>
        <dbReference type="ChEBI" id="CHEBI:57945"/>
        <dbReference type="ChEBI" id="CHEBI:64074"/>
        <dbReference type="ChEBI" id="CHEBI:456215"/>
        <dbReference type="ChEBI" id="CHEBI:456216"/>
        <dbReference type="EC" id="4.2.1.136"/>
    </reaction>
</comment>
<comment type="function">
    <text evidence="17">Catalyzes the dehydration of the S-form of NAD(P)HX at the expense of ADP, which is converted to AMP. Together with NAD(P)HX epimerase, which catalyzes the epimerization of the S- and R-forms, the enzyme allows the repair of both epimers of NAD(P)HX, a damaged form of NAD(P)H that is a result of enzymatic or heat-dependent hydration.</text>
</comment>
<dbReference type="GO" id="GO:0052856">
    <property type="term" value="F:NAD(P)HX epimerase activity"/>
    <property type="evidence" value="ECO:0007669"/>
    <property type="project" value="UniProtKB-UniRule"/>
</dbReference>
<comment type="cofactor">
    <cofactor evidence="17">
        <name>Mg(2+)</name>
        <dbReference type="ChEBI" id="CHEBI:18420"/>
    </cofactor>
</comment>
<keyword evidence="5 18" id="KW-0479">Metal-binding</keyword>
<feature type="binding site" evidence="18">
    <location>
        <position position="144"/>
    </location>
    <ligand>
        <name>K(+)</name>
        <dbReference type="ChEBI" id="CHEBI:29103"/>
    </ligand>
</feature>
<dbReference type="PROSITE" id="PS51383">
    <property type="entry name" value="YJEF_C_3"/>
    <property type="match status" value="1"/>
</dbReference>
<dbReference type="SUPFAM" id="SSF53613">
    <property type="entry name" value="Ribokinase-like"/>
    <property type="match status" value="1"/>
</dbReference>
<feature type="binding site" evidence="17">
    <location>
        <position position="282"/>
    </location>
    <ligand>
        <name>(6S)-NADPHX</name>
        <dbReference type="ChEBI" id="CHEBI:64076"/>
    </ligand>
</feature>
<feature type="binding site" evidence="17">
    <location>
        <position position="343"/>
    </location>
    <ligand>
        <name>(6S)-NADPHX</name>
        <dbReference type="ChEBI" id="CHEBI:64076"/>
    </ligand>
</feature>
<evidence type="ECO:0000256" key="11">
    <source>
        <dbReference type="ARBA" id="ARBA00023235"/>
    </source>
</evidence>
<evidence type="ECO:0000259" key="20">
    <source>
        <dbReference type="PROSITE" id="PS51383"/>
    </source>
</evidence>
<dbReference type="Gene3D" id="3.40.50.10260">
    <property type="entry name" value="YjeF N-terminal domain"/>
    <property type="match status" value="1"/>
</dbReference>
<evidence type="ECO:0000259" key="21">
    <source>
        <dbReference type="PROSITE" id="PS51385"/>
    </source>
</evidence>
<dbReference type="GO" id="GO:0046872">
    <property type="term" value="F:metal ion binding"/>
    <property type="evidence" value="ECO:0007669"/>
    <property type="project" value="UniProtKB-UniRule"/>
</dbReference>
<evidence type="ECO:0000256" key="8">
    <source>
        <dbReference type="ARBA" id="ARBA00022857"/>
    </source>
</evidence>
<comment type="caution">
    <text evidence="22">The sequence shown here is derived from an EMBL/GenBank/DDBJ whole genome shotgun (WGS) entry which is preliminary data.</text>
</comment>
<feature type="binding site" evidence="17">
    <location>
        <position position="396"/>
    </location>
    <ligand>
        <name>(6S)-NADPHX</name>
        <dbReference type="ChEBI" id="CHEBI:64076"/>
    </ligand>
</feature>
<keyword evidence="23" id="KW-1185">Reference proteome</keyword>
<comment type="similarity">
    <text evidence="3 19">In the N-terminal section; belongs to the NnrE/AIBP family.</text>
</comment>
<comment type="catalytic activity">
    <reaction evidence="1 18 19">
        <text>(6R)-NADHX = (6S)-NADHX</text>
        <dbReference type="Rhea" id="RHEA:32215"/>
        <dbReference type="ChEBI" id="CHEBI:64074"/>
        <dbReference type="ChEBI" id="CHEBI:64075"/>
        <dbReference type="EC" id="5.1.99.6"/>
    </reaction>
</comment>
<comment type="function">
    <text evidence="18">Catalyzes the epimerization of the S- and R-forms of NAD(P)HX, a damaged form of NAD(P)H that is a result of enzymatic or heat-dependent hydration. This is a prerequisite for the S-specific NAD(P)H-hydrate dehydratase to allow the repair of both epimers of NAD(P)HX.</text>
</comment>
<evidence type="ECO:0000313" key="23">
    <source>
        <dbReference type="Proteomes" id="UP001156870"/>
    </source>
</evidence>
<evidence type="ECO:0000256" key="16">
    <source>
        <dbReference type="ARBA" id="ARBA00049209"/>
    </source>
</evidence>
<evidence type="ECO:0000313" key="22">
    <source>
        <dbReference type="EMBL" id="GLS24516.1"/>
    </source>
</evidence>
<comment type="catalytic activity">
    <reaction evidence="16 17 19">
        <text>(6S)-NADPHX + ADP = AMP + phosphate + NADPH + H(+)</text>
        <dbReference type="Rhea" id="RHEA:32235"/>
        <dbReference type="ChEBI" id="CHEBI:15378"/>
        <dbReference type="ChEBI" id="CHEBI:43474"/>
        <dbReference type="ChEBI" id="CHEBI:57783"/>
        <dbReference type="ChEBI" id="CHEBI:64076"/>
        <dbReference type="ChEBI" id="CHEBI:456215"/>
        <dbReference type="ChEBI" id="CHEBI:456216"/>
        <dbReference type="EC" id="4.2.1.136"/>
    </reaction>
</comment>
<dbReference type="GO" id="GO:0052855">
    <property type="term" value="F:ADP-dependent NAD(P)H-hydrate dehydratase activity"/>
    <property type="evidence" value="ECO:0007669"/>
    <property type="project" value="UniProtKB-UniRule"/>
</dbReference>
<dbReference type="Proteomes" id="UP001156870">
    <property type="component" value="Unassembled WGS sequence"/>
</dbReference>
<feature type="binding site" evidence="17">
    <location>
        <begin position="433"/>
        <end position="437"/>
    </location>
    <ligand>
        <name>AMP</name>
        <dbReference type="ChEBI" id="CHEBI:456215"/>
    </ligand>
</feature>
<evidence type="ECO:0000256" key="15">
    <source>
        <dbReference type="ARBA" id="ARBA00048238"/>
    </source>
</evidence>
<evidence type="ECO:0000256" key="2">
    <source>
        <dbReference type="ARBA" id="ARBA00000909"/>
    </source>
</evidence>
<evidence type="ECO:0000256" key="18">
    <source>
        <dbReference type="HAMAP-Rule" id="MF_01966"/>
    </source>
</evidence>
<dbReference type="PIRSF" id="PIRSF017184">
    <property type="entry name" value="Nnr"/>
    <property type="match status" value="1"/>
</dbReference>
<evidence type="ECO:0000256" key="6">
    <source>
        <dbReference type="ARBA" id="ARBA00022741"/>
    </source>
</evidence>
<comment type="subunit">
    <text evidence="17">Homotetramer.</text>
</comment>
<feature type="binding site" evidence="18">
    <location>
        <begin position="75"/>
        <end position="79"/>
    </location>
    <ligand>
        <name>(6S)-NADPHX</name>
        <dbReference type="ChEBI" id="CHEBI:64076"/>
    </ligand>
</feature>
<feature type="domain" description="YjeF N-terminal" evidence="21">
    <location>
        <begin position="27"/>
        <end position="237"/>
    </location>
</feature>
<keyword evidence="6 17" id="KW-0547">Nucleotide-binding</keyword>
<keyword evidence="11 18" id="KW-0413">Isomerase</keyword>
<evidence type="ECO:0000256" key="1">
    <source>
        <dbReference type="ARBA" id="ARBA00000013"/>
    </source>
</evidence>
<dbReference type="PANTHER" id="PTHR12592:SF0">
    <property type="entry name" value="ATP-DEPENDENT (S)-NAD(P)H-HYDRATE DEHYDRATASE"/>
    <property type="match status" value="1"/>
</dbReference>
<dbReference type="InterPro" id="IPR000631">
    <property type="entry name" value="CARKD"/>
</dbReference>
<dbReference type="GO" id="GO:0110051">
    <property type="term" value="P:metabolite repair"/>
    <property type="evidence" value="ECO:0007669"/>
    <property type="project" value="TreeGrafter"/>
</dbReference>
<evidence type="ECO:0000256" key="5">
    <source>
        <dbReference type="ARBA" id="ARBA00022723"/>
    </source>
</evidence>
<dbReference type="GO" id="GO:0046496">
    <property type="term" value="P:nicotinamide nucleotide metabolic process"/>
    <property type="evidence" value="ECO:0007669"/>
    <property type="project" value="UniProtKB-UniRule"/>
</dbReference>
<dbReference type="NCBIfam" id="TIGR00196">
    <property type="entry name" value="yjeF_cterm"/>
    <property type="match status" value="1"/>
</dbReference>
<keyword evidence="13" id="KW-0511">Multifunctional enzyme</keyword>
<feature type="binding site" evidence="18">
    <location>
        <position position="183"/>
    </location>
    <ligand>
        <name>K(+)</name>
        <dbReference type="ChEBI" id="CHEBI:29103"/>
    </ligand>
</feature>
<dbReference type="InterPro" id="IPR004443">
    <property type="entry name" value="YjeF_N_dom"/>
</dbReference>
<dbReference type="InterPro" id="IPR030677">
    <property type="entry name" value="Nnr"/>
</dbReference>
<name>A0AA37WM67_9GAMM</name>
<dbReference type="InterPro" id="IPR036652">
    <property type="entry name" value="YjeF_N_dom_sf"/>
</dbReference>
<comment type="similarity">
    <text evidence="17">Belongs to the NnrD/CARKD family.</text>
</comment>
<dbReference type="Pfam" id="PF01256">
    <property type="entry name" value="Carb_kinase"/>
    <property type="match status" value="1"/>
</dbReference>
<keyword evidence="12 17" id="KW-0456">Lyase</keyword>
<dbReference type="EMBL" id="BSPD01000007">
    <property type="protein sequence ID" value="GLS24516.1"/>
    <property type="molecule type" value="Genomic_DNA"/>
</dbReference>
<keyword evidence="8 17" id="KW-0521">NADP</keyword>
<evidence type="ECO:0000256" key="12">
    <source>
        <dbReference type="ARBA" id="ARBA00023239"/>
    </source>
</evidence>
<feature type="binding site" evidence="18">
    <location>
        <position position="76"/>
    </location>
    <ligand>
        <name>K(+)</name>
        <dbReference type="ChEBI" id="CHEBI:29103"/>
    </ligand>
</feature>
<feature type="binding site" evidence="18">
    <location>
        <position position="180"/>
    </location>
    <ligand>
        <name>(6S)-NADPHX</name>
        <dbReference type="ChEBI" id="CHEBI:64076"/>
    </ligand>
</feature>
<dbReference type="EC" id="5.1.99.6" evidence="19"/>
<dbReference type="PANTHER" id="PTHR12592">
    <property type="entry name" value="ATP-DEPENDENT (S)-NAD(P)H-HYDRATE DEHYDRATASE FAMILY MEMBER"/>
    <property type="match status" value="1"/>
</dbReference>
<dbReference type="HAMAP" id="MF_01965">
    <property type="entry name" value="NADHX_dehydratase"/>
    <property type="match status" value="1"/>
</dbReference>
<comment type="similarity">
    <text evidence="18">Belongs to the NnrE/AIBP family.</text>
</comment>
<gene>
    <name evidence="17" type="primary">nnrD</name>
    <name evidence="18" type="synonym">nnrE</name>
    <name evidence="22" type="ORF">GCM10007877_02280</name>
</gene>